<keyword evidence="1" id="KW-0812">Transmembrane</keyword>
<feature type="signal peptide" evidence="2">
    <location>
        <begin position="1"/>
        <end position="19"/>
    </location>
</feature>
<evidence type="ECO:0000313" key="4">
    <source>
        <dbReference type="Proteomes" id="UP000283634"/>
    </source>
</evidence>
<comment type="caution">
    <text evidence="3">The sequence shown here is derived from an EMBL/GenBank/DDBJ whole genome shotgun (WGS) entry which is preliminary data.</text>
</comment>
<gene>
    <name evidence="3" type="ORF">TraAM80_08402</name>
</gene>
<reference evidence="3 4" key="1">
    <citation type="journal article" date="2018" name="BMC Genomics">
        <title>Genomic comparison of Trypanosoma conorhini and Trypanosoma rangeli to Trypanosoma cruzi strains of high and low virulence.</title>
        <authorList>
            <person name="Bradwell K.R."/>
            <person name="Koparde V.N."/>
            <person name="Matveyev A.V."/>
            <person name="Serrano M.G."/>
            <person name="Alves J.M."/>
            <person name="Parikh H."/>
            <person name="Huang B."/>
            <person name="Lee V."/>
            <person name="Espinosa-Alvarez O."/>
            <person name="Ortiz P.A."/>
            <person name="Costa-Martins A.G."/>
            <person name="Teixeira M.M."/>
            <person name="Buck G.A."/>
        </authorList>
    </citation>
    <scope>NUCLEOTIDE SEQUENCE [LARGE SCALE GENOMIC DNA]</scope>
    <source>
        <strain evidence="3 4">AM80</strain>
    </source>
</reference>
<evidence type="ECO:0000256" key="2">
    <source>
        <dbReference type="SAM" id="SignalP"/>
    </source>
</evidence>
<organism evidence="3 4">
    <name type="scientific">Trypanosoma rangeli</name>
    <dbReference type="NCBI Taxonomy" id="5698"/>
    <lineage>
        <taxon>Eukaryota</taxon>
        <taxon>Discoba</taxon>
        <taxon>Euglenozoa</taxon>
        <taxon>Kinetoplastea</taxon>
        <taxon>Metakinetoplastina</taxon>
        <taxon>Trypanosomatida</taxon>
        <taxon>Trypanosomatidae</taxon>
        <taxon>Trypanosoma</taxon>
        <taxon>Herpetosoma</taxon>
    </lineage>
</organism>
<dbReference type="Proteomes" id="UP000283634">
    <property type="component" value="Unassembled WGS sequence"/>
</dbReference>
<name>A0A3R7RAZ3_TRYRA</name>
<keyword evidence="1" id="KW-0472">Membrane</keyword>
<dbReference type="GeneID" id="40332335"/>
<keyword evidence="2" id="KW-0732">Signal</keyword>
<keyword evidence="4" id="KW-1185">Reference proteome</keyword>
<evidence type="ECO:0000256" key="1">
    <source>
        <dbReference type="SAM" id="Phobius"/>
    </source>
</evidence>
<dbReference type="RefSeq" id="XP_029234992.1">
    <property type="nucleotide sequence ID" value="XM_029385154.1"/>
</dbReference>
<accession>A0A3R7RAZ3</accession>
<feature type="chain" id="PRO_5018650632" evidence="2">
    <location>
        <begin position="20"/>
        <end position="123"/>
    </location>
</feature>
<proteinExistence type="predicted"/>
<dbReference type="EMBL" id="MKGL01000411">
    <property type="protein sequence ID" value="RNE99078.1"/>
    <property type="molecule type" value="Genomic_DNA"/>
</dbReference>
<sequence>MLLAMWSAIGVFLVACVAGFVQLRSDDAPTARNKLSAFMSTTLHLYWPLILLPVCTVWLWFLAAENTLQLYRGLRVCVAGRKPQDGNLTFPSNESHSAVRGHSTTFAPLSREMFFFNYYFQCP</sequence>
<dbReference type="AlphaFoldDB" id="A0A3R7RAZ3"/>
<evidence type="ECO:0000313" key="3">
    <source>
        <dbReference type="EMBL" id="RNE99078.1"/>
    </source>
</evidence>
<feature type="transmembrane region" description="Helical" evidence="1">
    <location>
        <begin position="43"/>
        <end position="63"/>
    </location>
</feature>
<protein>
    <submittedName>
        <fullName evidence="3">Uncharacterized protein</fullName>
    </submittedName>
</protein>
<keyword evidence="1" id="KW-1133">Transmembrane helix</keyword>